<dbReference type="PANTHER" id="PTHR11439">
    <property type="entry name" value="GAG-POL-RELATED RETROTRANSPOSON"/>
    <property type="match status" value="1"/>
</dbReference>
<dbReference type="PANTHER" id="PTHR11439:SF496">
    <property type="entry name" value="RNA-DIRECTED DNA POLYMERASE"/>
    <property type="match status" value="1"/>
</dbReference>
<dbReference type="EMBL" id="JAVIJP010000042">
    <property type="protein sequence ID" value="KAL3626856.1"/>
    <property type="molecule type" value="Genomic_DNA"/>
</dbReference>
<gene>
    <name evidence="1" type="ORF">CASFOL_029261</name>
    <name evidence="2" type="ORF">CASFOL_029263</name>
</gene>
<comment type="caution">
    <text evidence="2">The sequence shown here is derived from an EMBL/GenBank/DDBJ whole genome shotgun (WGS) entry which is preliminary data.</text>
</comment>
<evidence type="ECO:0000313" key="2">
    <source>
        <dbReference type="EMBL" id="KAL3626858.1"/>
    </source>
</evidence>
<evidence type="ECO:0000313" key="3">
    <source>
        <dbReference type="Proteomes" id="UP001632038"/>
    </source>
</evidence>
<dbReference type="EMBL" id="JAVIJP010000042">
    <property type="protein sequence ID" value="KAL3626858.1"/>
    <property type="molecule type" value="Genomic_DNA"/>
</dbReference>
<reference evidence="2" key="2">
    <citation type="submission" date="2024-11" db="EMBL/GenBank/DDBJ databases">
        <authorList>
            <person name="Burger M."/>
            <person name="Chory J."/>
        </authorList>
    </citation>
    <scope>NUCLEOTIDE SEQUENCE</scope>
    <source>
        <strain evidence="2">Tecolote</strain>
        <tissue evidence="2">Flower</tissue>
    </source>
</reference>
<protein>
    <recommendedName>
        <fullName evidence="4">Polyprotein</fullName>
    </recommendedName>
</protein>
<evidence type="ECO:0008006" key="4">
    <source>
        <dbReference type="Google" id="ProtNLM"/>
    </source>
</evidence>
<dbReference type="Gene3D" id="3.30.420.10">
    <property type="entry name" value="Ribonuclease H-like superfamily/Ribonuclease H"/>
    <property type="match status" value="1"/>
</dbReference>
<dbReference type="CDD" id="cd09272">
    <property type="entry name" value="RNase_HI_RT_Ty1"/>
    <property type="match status" value="1"/>
</dbReference>
<reference evidence="3" key="1">
    <citation type="journal article" date="2024" name="IScience">
        <title>Strigolactones Initiate the Formation of Haustorium-like Structures in Castilleja.</title>
        <authorList>
            <person name="Buerger M."/>
            <person name="Peterson D."/>
            <person name="Chory J."/>
        </authorList>
    </citation>
    <scope>NUCLEOTIDE SEQUENCE [LARGE SCALE GENOMIC DNA]</scope>
</reference>
<organism evidence="2 3">
    <name type="scientific">Castilleja foliolosa</name>
    <dbReference type="NCBI Taxonomy" id="1961234"/>
    <lineage>
        <taxon>Eukaryota</taxon>
        <taxon>Viridiplantae</taxon>
        <taxon>Streptophyta</taxon>
        <taxon>Embryophyta</taxon>
        <taxon>Tracheophyta</taxon>
        <taxon>Spermatophyta</taxon>
        <taxon>Magnoliopsida</taxon>
        <taxon>eudicotyledons</taxon>
        <taxon>Gunneridae</taxon>
        <taxon>Pentapetalae</taxon>
        <taxon>asterids</taxon>
        <taxon>lamiids</taxon>
        <taxon>Lamiales</taxon>
        <taxon>Orobanchaceae</taxon>
        <taxon>Pedicularideae</taxon>
        <taxon>Castillejinae</taxon>
        <taxon>Castilleja</taxon>
    </lineage>
</organism>
<dbReference type="InterPro" id="IPR036397">
    <property type="entry name" value="RNaseH_sf"/>
</dbReference>
<accession>A0ABD3CAN2</accession>
<sequence>MRLMLRLRKRLGQRIGNIVVRWYLANLYITSFDYLSQKVIFSEHVFRFVVLPWLLRLGDSSTIITIENYRFGCARYYTEFANELFHPDTFLCRFGSSDILSFCCGISCSALLRTFPAYCSSIKTKDISYALSMTSHFQSNPGEAHWCAAKNLLKYLKRTKDRILVFGGENELKVTGFTDASFQTDKDDFRSQSGYVFCLNGGAISWKSSKQSTTADSTTEAEYIAASEAAKEGVWMKKFISELGVVPSAAKSVVLYCDNSGAIAQAKEPREHHKSKHVLRKYHLLREIIERGDIEICKISPFD</sequence>
<evidence type="ECO:0000313" key="1">
    <source>
        <dbReference type="EMBL" id="KAL3626856.1"/>
    </source>
</evidence>
<dbReference type="Proteomes" id="UP001632038">
    <property type="component" value="Unassembled WGS sequence"/>
</dbReference>
<keyword evidence="3" id="KW-1185">Reference proteome</keyword>
<proteinExistence type="predicted"/>
<dbReference type="AlphaFoldDB" id="A0ABD3CAN2"/>
<name>A0ABD3CAN2_9LAMI</name>